<evidence type="ECO:0000313" key="4">
    <source>
        <dbReference type="EMBL" id="OCL28482.1"/>
    </source>
</evidence>
<keyword evidence="3" id="KW-0732">Signal</keyword>
<dbReference type="RefSeq" id="WP_068714590.1">
    <property type="nucleotide sequence ID" value="NZ_LWDV01000005.1"/>
</dbReference>
<sequence>MKVKRVLLCLIISLVLIQLVGCSGKQEEKQESKVNENYPPNSLIDISMSVEKIITKLEKDYEKVQEEKKKAENKSSENDKSTKKQESNNNEKKMKKLEDALTKSWKKVNEEVKSLHQSWNSYESKEMIDKQKINSIEKELNDLTEISNDEKLLATLLKINQFNLEIADLYSNYNSKIKTLLKKVEAYTRDIMYLSFLIDTKENTSKQVEDIDKIKEILPQIEFNFENDKKMKNKVKELNKAVEDLEQAVKKQIKEVIKVKGELILKKVKELEESK</sequence>
<keyword evidence="5" id="KW-1185">Reference proteome</keyword>
<keyword evidence="1" id="KW-0175">Coiled coil</keyword>
<name>A0A1C0ACZ1_9FIRM</name>
<accession>A0A1C0ACZ1</accession>
<protein>
    <recommendedName>
        <fullName evidence="6">Lipoprotein</fullName>
    </recommendedName>
</protein>
<evidence type="ECO:0000256" key="1">
    <source>
        <dbReference type="SAM" id="Coils"/>
    </source>
</evidence>
<evidence type="ECO:0008006" key="6">
    <source>
        <dbReference type="Google" id="ProtNLM"/>
    </source>
</evidence>
<dbReference type="OrthoDB" id="1953515at2"/>
<dbReference type="Proteomes" id="UP000093514">
    <property type="component" value="Unassembled WGS sequence"/>
</dbReference>
<dbReference type="EMBL" id="LWDV01000005">
    <property type="protein sequence ID" value="OCL28482.1"/>
    <property type="molecule type" value="Genomic_DNA"/>
</dbReference>
<dbReference type="AlphaFoldDB" id="A0A1C0ACZ1"/>
<feature type="coiled-coil region" evidence="1">
    <location>
        <begin position="228"/>
        <end position="262"/>
    </location>
</feature>
<proteinExistence type="predicted"/>
<feature type="signal peptide" evidence="3">
    <location>
        <begin position="1"/>
        <end position="25"/>
    </location>
</feature>
<evidence type="ECO:0000256" key="2">
    <source>
        <dbReference type="SAM" id="MobiDB-lite"/>
    </source>
</evidence>
<feature type="region of interest" description="Disordered" evidence="2">
    <location>
        <begin position="64"/>
        <end position="95"/>
    </location>
</feature>
<comment type="caution">
    <text evidence="4">The sequence shown here is derived from an EMBL/GenBank/DDBJ whole genome shotgun (WGS) entry which is preliminary data.</text>
</comment>
<gene>
    <name evidence="4" type="ORF">U472_00930</name>
</gene>
<organism evidence="4 5">
    <name type="scientific">Orenia metallireducens</name>
    <dbReference type="NCBI Taxonomy" id="1413210"/>
    <lineage>
        <taxon>Bacteria</taxon>
        <taxon>Bacillati</taxon>
        <taxon>Bacillota</taxon>
        <taxon>Clostridia</taxon>
        <taxon>Halanaerobiales</taxon>
        <taxon>Halobacteroidaceae</taxon>
        <taxon>Orenia</taxon>
    </lineage>
</organism>
<reference evidence="4 5" key="2">
    <citation type="submission" date="2016-08" db="EMBL/GenBank/DDBJ databases">
        <title>Orenia metallireducens sp. nov. strain Z6, a Novel Metal-reducing Firmicute from the Deep Subsurface.</title>
        <authorList>
            <person name="Maxim B.I."/>
            <person name="Kenneth K."/>
            <person name="Flynn T.M."/>
            <person name="Oloughlin E.J."/>
            <person name="Locke R.A."/>
            <person name="Weber J.R."/>
            <person name="Egan S.M."/>
            <person name="Mackie R.I."/>
            <person name="Cann I.K."/>
        </authorList>
    </citation>
    <scope>NUCLEOTIDE SEQUENCE [LARGE SCALE GENOMIC DNA]</scope>
    <source>
        <strain evidence="4 5">Z6</strain>
    </source>
</reference>
<evidence type="ECO:0000256" key="3">
    <source>
        <dbReference type="SAM" id="SignalP"/>
    </source>
</evidence>
<evidence type="ECO:0000313" key="5">
    <source>
        <dbReference type="Proteomes" id="UP000093514"/>
    </source>
</evidence>
<reference evidence="5" key="1">
    <citation type="submission" date="2016-07" db="EMBL/GenBank/DDBJ databases">
        <authorList>
            <person name="Florea S."/>
            <person name="Webb J.S."/>
            <person name="Jaromczyk J."/>
            <person name="Schardl C.L."/>
        </authorList>
    </citation>
    <scope>NUCLEOTIDE SEQUENCE [LARGE SCALE GENOMIC DNA]</scope>
    <source>
        <strain evidence="5">Z6</strain>
    </source>
</reference>
<feature type="chain" id="PRO_5008642995" description="Lipoprotein" evidence="3">
    <location>
        <begin position="26"/>
        <end position="275"/>
    </location>
</feature>